<name>A0A0C3E9K8_9AGAM</name>
<evidence type="ECO:0000313" key="2">
    <source>
        <dbReference type="Proteomes" id="UP000053989"/>
    </source>
</evidence>
<accession>A0A0C3E9K8</accession>
<protein>
    <submittedName>
        <fullName evidence="1">Uncharacterized protein</fullName>
    </submittedName>
</protein>
<dbReference type="AlphaFoldDB" id="A0A0C3E9K8"/>
<dbReference type="InParanoid" id="A0A0C3E9K8"/>
<gene>
    <name evidence="1" type="ORF">SCLCIDRAFT_1213145</name>
</gene>
<reference evidence="1 2" key="1">
    <citation type="submission" date="2014-04" db="EMBL/GenBank/DDBJ databases">
        <authorList>
            <consortium name="DOE Joint Genome Institute"/>
            <person name="Kuo A."/>
            <person name="Kohler A."/>
            <person name="Nagy L.G."/>
            <person name="Floudas D."/>
            <person name="Copeland A."/>
            <person name="Barry K.W."/>
            <person name="Cichocki N."/>
            <person name="Veneault-Fourrey C."/>
            <person name="LaButti K."/>
            <person name="Lindquist E.A."/>
            <person name="Lipzen A."/>
            <person name="Lundell T."/>
            <person name="Morin E."/>
            <person name="Murat C."/>
            <person name="Sun H."/>
            <person name="Tunlid A."/>
            <person name="Henrissat B."/>
            <person name="Grigoriev I.V."/>
            <person name="Hibbett D.S."/>
            <person name="Martin F."/>
            <person name="Nordberg H.P."/>
            <person name="Cantor M.N."/>
            <person name="Hua S.X."/>
        </authorList>
    </citation>
    <scope>NUCLEOTIDE SEQUENCE [LARGE SCALE GENOMIC DNA]</scope>
    <source>
        <strain evidence="1 2">Foug A</strain>
    </source>
</reference>
<sequence length="97" mass="11357">MPGHMEIVTILTEMIWSIFQQLILDWCRSCVWYFWGSNRTRSNSLGYAYCTDNSTVMHPSEFMDHQFEGCPHGASYGLLWYEQVPRLMHSWDASTGL</sequence>
<keyword evidence="2" id="KW-1185">Reference proteome</keyword>
<organism evidence="1 2">
    <name type="scientific">Scleroderma citrinum Foug A</name>
    <dbReference type="NCBI Taxonomy" id="1036808"/>
    <lineage>
        <taxon>Eukaryota</taxon>
        <taxon>Fungi</taxon>
        <taxon>Dikarya</taxon>
        <taxon>Basidiomycota</taxon>
        <taxon>Agaricomycotina</taxon>
        <taxon>Agaricomycetes</taxon>
        <taxon>Agaricomycetidae</taxon>
        <taxon>Boletales</taxon>
        <taxon>Sclerodermatineae</taxon>
        <taxon>Sclerodermataceae</taxon>
        <taxon>Scleroderma</taxon>
    </lineage>
</organism>
<proteinExistence type="predicted"/>
<dbReference type="Proteomes" id="UP000053989">
    <property type="component" value="Unassembled WGS sequence"/>
</dbReference>
<reference evidence="2" key="2">
    <citation type="submission" date="2015-01" db="EMBL/GenBank/DDBJ databases">
        <title>Evolutionary Origins and Diversification of the Mycorrhizal Mutualists.</title>
        <authorList>
            <consortium name="DOE Joint Genome Institute"/>
            <consortium name="Mycorrhizal Genomics Consortium"/>
            <person name="Kohler A."/>
            <person name="Kuo A."/>
            <person name="Nagy L.G."/>
            <person name="Floudas D."/>
            <person name="Copeland A."/>
            <person name="Barry K.W."/>
            <person name="Cichocki N."/>
            <person name="Veneault-Fourrey C."/>
            <person name="LaButti K."/>
            <person name="Lindquist E.A."/>
            <person name="Lipzen A."/>
            <person name="Lundell T."/>
            <person name="Morin E."/>
            <person name="Murat C."/>
            <person name="Riley R."/>
            <person name="Ohm R."/>
            <person name="Sun H."/>
            <person name="Tunlid A."/>
            <person name="Henrissat B."/>
            <person name="Grigoriev I.V."/>
            <person name="Hibbett D.S."/>
            <person name="Martin F."/>
        </authorList>
    </citation>
    <scope>NUCLEOTIDE SEQUENCE [LARGE SCALE GENOMIC DNA]</scope>
    <source>
        <strain evidence="2">Foug A</strain>
    </source>
</reference>
<dbReference type="HOGENOM" id="CLU_2347937_0_0_1"/>
<dbReference type="EMBL" id="KN822027">
    <property type="protein sequence ID" value="KIM64641.1"/>
    <property type="molecule type" value="Genomic_DNA"/>
</dbReference>
<evidence type="ECO:0000313" key="1">
    <source>
        <dbReference type="EMBL" id="KIM64641.1"/>
    </source>
</evidence>